<dbReference type="GO" id="GO:0016301">
    <property type="term" value="F:kinase activity"/>
    <property type="evidence" value="ECO:0007669"/>
    <property type="project" value="UniProtKB-KW"/>
</dbReference>
<accession>A0A365GZV0</accession>
<protein>
    <recommendedName>
        <fullName evidence="5">Maltokinase</fullName>
        <ecNumber evidence="4">2.7.1.175</ecNumber>
    </recommendedName>
    <alternativeName>
        <fullName evidence="13">Maltose-1-phosphate synthase</fullName>
    </alternativeName>
</protein>
<evidence type="ECO:0000256" key="9">
    <source>
        <dbReference type="ARBA" id="ARBA00022777"/>
    </source>
</evidence>
<evidence type="ECO:0000313" key="16">
    <source>
        <dbReference type="EMBL" id="RAY12337.1"/>
    </source>
</evidence>
<dbReference type="GO" id="GO:0005524">
    <property type="term" value="F:ATP binding"/>
    <property type="evidence" value="ECO:0007669"/>
    <property type="project" value="UniProtKB-KW"/>
</dbReference>
<keyword evidence="9" id="KW-0418">Kinase</keyword>
<evidence type="ECO:0000256" key="11">
    <source>
        <dbReference type="ARBA" id="ARBA00023056"/>
    </source>
</evidence>
<evidence type="ECO:0000256" key="12">
    <source>
        <dbReference type="ARBA" id="ARBA00023277"/>
    </source>
</evidence>
<evidence type="ECO:0000256" key="14">
    <source>
        <dbReference type="ARBA" id="ARBA00049067"/>
    </source>
</evidence>
<evidence type="ECO:0000256" key="4">
    <source>
        <dbReference type="ARBA" id="ARBA00011962"/>
    </source>
</evidence>
<dbReference type="InterPro" id="IPR040999">
    <property type="entry name" value="Mak_N_cap"/>
</dbReference>
<keyword evidence="10" id="KW-0067">ATP-binding</keyword>
<dbReference type="InterPro" id="IPR011009">
    <property type="entry name" value="Kinase-like_dom_sf"/>
</dbReference>
<dbReference type="SUPFAM" id="SSF56112">
    <property type="entry name" value="Protein kinase-like (PK-like)"/>
    <property type="match status" value="1"/>
</dbReference>
<evidence type="ECO:0000256" key="7">
    <source>
        <dbReference type="ARBA" id="ARBA00022679"/>
    </source>
</evidence>
<keyword evidence="6" id="KW-0321">Glycogen metabolism</keyword>
<comment type="subunit">
    <text evidence="3">Monomer.</text>
</comment>
<evidence type="ECO:0000313" key="17">
    <source>
        <dbReference type="Proteomes" id="UP000251891"/>
    </source>
</evidence>
<dbReference type="OrthoDB" id="3787729at2"/>
<comment type="caution">
    <text evidence="16">The sequence shown here is derived from an EMBL/GenBank/DDBJ whole genome shotgun (WGS) entry which is preliminary data.</text>
</comment>
<keyword evidence="17" id="KW-1185">Reference proteome</keyword>
<comment type="catalytic activity">
    <reaction evidence="14">
        <text>D-maltose + ATP = alpha-maltose 1-phosphate + ADP + H(+)</text>
        <dbReference type="Rhea" id="RHEA:31915"/>
        <dbReference type="ChEBI" id="CHEBI:15378"/>
        <dbReference type="ChEBI" id="CHEBI:17306"/>
        <dbReference type="ChEBI" id="CHEBI:30616"/>
        <dbReference type="ChEBI" id="CHEBI:63576"/>
        <dbReference type="ChEBI" id="CHEBI:456216"/>
        <dbReference type="EC" id="2.7.1.175"/>
    </reaction>
</comment>
<evidence type="ECO:0000256" key="5">
    <source>
        <dbReference type="ARBA" id="ARBA00013882"/>
    </source>
</evidence>
<evidence type="ECO:0000256" key="1">
    <source>
        <dbReference type="ARBA" id="ARBA00004964"/>
    </source>
</evidence>
<comment type="similarity">
    <text evidence="2">Belongs to the aminoglycoside phosphotransferase family.</text>
</comment>
<name>A0A365GZV0_9ACTN</name>
<keyword evidence="11" id="KW-0320">Glycogen biosynthesis</keyword>
<evidence type="ECO:0000256" key="2">
    <source>
        <dbReference type="ARBA" id="ARBA00006219"/>
    </source>
</evidence>
<proteinExistence type="inferred from homology"/>
<gene>
    <name evidence="16" type="ORF">DPM19_24600</name>
</gene>
<dbReference type="EMBL" id="QLYX01000013">
    <property type="protein sequence ID" value="RAY12337.1"/>
    <property type="molecule type" value="Genomic_DNA"/>
</dbReference>
<keyword evidence="8" id="KW-0547">Nucleotide-binding</keyword>
<sequence>MRAPERLEESLARWLPQQRWYAGKGREIGDVTIVSDTELVIGDPGLRHLILAVRQGDVVDHYQMLLGTRSELPRRLEYAGIGDEGPFSYDAVHDPELTRVLLRRLAEEARSGPLAFRHSPGSEIETDLDSLASPAEQSNTSLIYGETYVCKLFRRISPGLNPDLELNRGLAEAGCSHVPQLHGWIEMELAGETTTLAMLSEFLRAATDGWQLATTSVRDLYGSAELPADQAGGDFSAEAERLGAATASVHNDLAAAFGVAELPVGEVREMAERMHDQLAEACAVVPALKPYGERIGAAFDDLAKRAEPMPVQRLHGDYHLGQVMRTSSRPGADWVLLDFEGEPARPLAERRNRGHPLRDVAGMLRSFEYAARFLLPGYDDEDSGLEARAHEWADLNRSAFSRGYAAAGGPDPAAHRALTRAFEFDKAVYEVLYEAHNRPDWLHVPLGSLARLTA</sequence>
<evidence type="ECO:0000256" key="10">
    <source>
        <dbReference type="ARBA" id="ARBA00022840"/>
    </source>
</evidence>
<evidence type="ECO:0000259" key="15">
    <source>
        <dbReference type="Pfam" id="PF18085"/>
    </source>
</evidence>
<evidence type="ECO:0000256" key="13">
    <source>
        <dbReference type="ARBA" id="ARBA00031251"/>
    </source>
</evidence>
<dbReference type="AlphaFoldDB" id="A0A365GZV0"/>
<evidence type="ECO:0000256" key="6">
    <source>
        <dbReference type="ARBA" id="ARBA00022600"/>
    </source>
</evidence>
<dbReference type="UniPathway" id="UPA00164"/>
<dbReference type="GO" id="GO:0005978">
    <property type="term" value="P:glycogen biosynthetic process"/>
    <property type="evidence" value="ECO:0007669"/>
    <property type="project" value="UniProtKB-UniPathway"/>
</dbReference>
<evidence type="ECO:0000256" key="8">
    <source>
        <dbReference type="ARBA" id="ARBA00022741"/>
    </source>
</evidence>
<dbReference type="RefSeq" id="WP_111870393.1">
    <property type="nucleotide sequence ID" value="NZ_QLYX01000013.1"/>
</dbReference>
<reference evidence="16 17" key="1">
    <citation type="submission" date="2018-06" db="EMBL/GenBank/DDBJ databases">
        <title>Actinomadura craniellae sp. nov. isolated from marine sponge Craniella sp.</title>
        <authorList>
            <person name="Li L."/>
            <person name="Xu Q.H."/>
            <person name="Lin H.W."/>
            <person name="Lu Y.H."/>
        </authorList>
    </citation>
    <scope>NUCLEOTIDE SEQUENCE [LARGE SCALE GENOMIC DNA]</scope>
    <source>
        <strain evidence="16 17">LHW63021</strain>
    </source>
</reference>
<feature type="domain" description="Maltokinase N-terminal cap" evidence="15">
    <location>
        <begin position="14"/>
        <end position="94"/>
    </location>
</feature>
<dbReference type="Pfam" id="PF18085">
    <property type="entry name" value="Mak_N_cap"/>
    <property type="match status" value="1"/>
</dbReference>
<evidence type="ECO:0000256" key="3">
    <source>
        <dbReference type="ARBA" id="ARBA00011245"/>
    </source>
</evidence>
<dbReference type="Gene3D" id="3.90.1200.10">
    <property type="match status" value="1"/>
</dbReference>
<keyword evidence="12" id="KW-0119">Carbohydrate metabolism</keyword>
<keyword evidence="7 16" id="KW-0808">Transferase</keyword>
<dbReference type="EC" id="2.7.1.175" evidence="4"/>
<dbReference type="Proteomes" id="UP000251891">
    <property type="component" value="Unassembled WGS sequence"/>
</dbReference>
<organism evidence="16 17">
    <name type="scientific">Actinomadura craniellae</name>
    <dbReference type="NCBI Taxonomy" id="2231787"/>
    <lineage>
        <taxon>Bacteria</taxon>
        <taxon>Bacillati</taxon>
        <taxon>Actinomycetota</taxon>
        <taxon>Actinomycetes</taxon>
        <taxon>Streptosporangiales</taxon>
        <taxon>Thermomonosporaceae</taxon>
        <taxon>Actinomadura</taxon>
    </lineage>
</organism>
<comment type="pathway">
    <text evidence="1">Glycan biosynthesis; glycogen biosynthesis.</text>
</comment>